<dbReference type="RefSeq" id="WP_344804130.1">
    <property type="nucleotide sequence ID" value="NZ_BAABBO010000005.1"/>
</dbReference>
<reference evidence="2" key="1">
    <citation type="journal article" date="2019" name="Int. J. Syst. Evol. Microbiol.">
        <title>The Global Catalogue of Microorganisms (GCM) 10K type strain sequencing project: providing services to taxonomists for standard genome sequencing and annotation.</title>
        <authorList>
            <consortium name="The Broad Institute Genomics Platform"/>
            <consortium name="The Broad Institute Genome Sequencing Center for Infectious Disease"/>
            <person name="Wu L."/>
            <person name="Ma J."/>
        </authorList>
    </citation>
    <scope>NUCLEOTIDE SEQUENCE [LARGE SCALE GENOMIC DNA]</scope>
    <source>
        <strain evidence="2">JCM 17555</strain>
    </source>
</reference>
<keyword evidence="2" id="KW-1185">Reference proteome</keyword>
<dbReference type="Gene3D" id="3.40.30.10">
    <property type="entry name" value="Glutaredoxin"/>
    <property type="match status" value="1"/>
</dbReference>
<evidence type="ECO:0000313" key="2">
    <source>
        <dbReference type="Proteomes" id="UP001501337"/>
    </source>
</evidence>
<name>A0ABP7NTV2_9GAMM</name>
<dbReference type="SUPFAM" id="SSF52833">
    <property type="entry name" value="Thioredoxin-like"/>
    <property type="match status" value="1"/>
</dbReference>
<dbReference type="EMBL" id="BAABBO010000005">
    <property type="protein sequence ID" value="GAA3954042.1"/>
    <property type="molecule type" value="Genomic_DNA"/>
</dbReference>
<gene>
    <name evidence="1" type="ORF">GCM10022278_11010</name>
</gene>
<evidence type="ECO:0000313" key="1">
    <source>
        <dbReference type="EMBL" id="GAA3954042.1"/>
    </source>
</evidence>
<proteinExistence type="predicted"/>
<dbReference type="Pfam" id="PF05768">
    <property type="entry name" value="Glrx-like"/>
    <property type="match status" value="1"/>
</dbReference>
<comment type="caution">
    <text evidence="1">The sequence shown here is derived from an EMBL/GenBank/DDBJ whole genome shotgun (WGS) entry which is preliminary data.</text>
</comment>
<dbReference type="InterPro" id="IPR008554">
    <property type="entry name" value="Glutaredoxin-like"/>
</dbReference>
<accession>A0ABP7NTV2</accession>
<organism evidence="1 2">
    <name type="scientific">Allohahella marinimesophila</name>
    <dbReference type="NCBI Taxonomy" id="1054972"/>
    <lineage>
        <taxon>Bacteria</taxon>
        <taxon>Pseudomonadati</taxon>
        <taxon>Pseudomonadota</taxon>
        <taxon>Gammaproteobacteria</taxon>
        <taxon>Oceanospirillales</taxon>
        <taxon>Hahellaceae</taxon>
        <taxon>Allohahella</taxon>
    </lineage>
</organism>
<sequence>MTAFQLYATEGCTLCELAEAMLVDLLGRYPELAELLSIEYVDIAELEELVDAYGLLIPVLAHSALELRWPFTQDEALDFLRRTSASEP</sequence>
<protein>
    <submittedName>
        <fullName evidence="1">Glutaredoxin family protein</fullName>
    </submittedName>
</protein>
<dbReference type="Proteomes" id="UP001501337">
    <property type="component" value="Unassembled WGS sequence"/>
</dbReference>
<dbReference type="InterPro" id="IPR036249">
    <property type="entry name" value="Thioredoxin-like_sf"/>
</dbReference>